<sequence>MRPVSSRSRSFVIVLLSLGVSLGAVVPSPASASTVRLRVTVKEAAEITFPSGQEVTLQARPGERAQGSLSVQLRSNAPWVLRLAADRRPVLPGETPLVNLVQWQASGRQGTVGQASLQDVASGQPTGESGVTITFAFEYTASYDDAPGDYAADIDLVLAAPL</sequence>
<dbReference type="EMBL" id="CP141614">
    <property type="protein sequence ID" value="WRP14005.1"/>
    <property type="molecule type" value="Genomic_DNA"/>
</dbReference>
<gene>
    <name evidence="1" type="ORF">VLY81_11310</name>
</gene>
<name>A0ABZ1BMF9_9FIRM</name>
<accession>A0ABZ1BMF9</accession>
<evidence type="ECO:0000313" key="2">
    <source>
        <dbReference type="Proteomes" id="UP001333102"/>
    </source>
</evidence>
<protein>
    <recommendedName>
        <fullName evidence="3">Spore coat protein U-like protein</fullName>
    </recommendedName>
</protein>
<proteinExistence type="predicted"/>
<evidence type="ECO:0008006" key="3">
    <source>
        <dbReference type="Google" id="ProtNLM"/>
    </source>
</evidence>
<evidence type="ECO:0000313" key="1">
    <source>
        <dbReference type="EMBL" id="WRP14005.1"/>
    </source>
</evidence>
<reference evidence="2" key="1">
    <citation type="submission" date="2023-12" db="EMBL/GenBank/DDBJ databases">
        <title>Novel isolates from deep terrestrial aquifers shed light on the physiology and ecology of the class Limnochordia.</title>
        <authorList>
            <person name="Karnachuk O.V."/>
            <person name="Lukina A.P."/>
            <person name="Avakyan M.R."/>
            <person name="Kadnikov V."/>
            <person name="Begmatov S."/>
            <person name="Beletsky A.V."/>
            <person name="Mardanov A.V."/>
            <person name="Ravin N.V."/>
        </authorList>
    </citation>
    <scope>NUCLEOTIDE SEQUENCE [LARGE SCALE GENOMIC DNA]</scope>
    <source>
        <strain evidence="2">LN</strain>
    </source>
</reference>
<organism evidence="1 2">
    <name type="scientific">Geochorda subterranea</name>
    <dbReference type="NCBI Taxonomy" id="3109564"/>
    <lineage>
        <taxon>Bacteria</taxon>
        <taxon>Bacillati</taxon>
        <taxon>Bacillota</taxon>
        <taxon>Limnochordia</taxon>
        <taxon>Limnochordales</taxon>
        <taxon>Geochordaceae</taxon>
        <taxon>Geochorda</taxon>
    </lineage>
</organism>
<dbReference type="RefSeq" id="WP_324668283.1">
    <property type="nucleotide sequence ID" value="NZ_CP141614.1"/>
</dbReference>
<keyword evidence="2" id="KW-1185">Reference proteome</keyword>
<dbReference type="Proteomes" id="UP001333102">
    <property type="component" value="Chromosome"/>
</dbReference>